<dbReference type="CDD" id="cd19551">
    <property type="entry name" value="serpinA3_A1AC"/>
    <property type="match status" value="1"/>
</dbReference>
<feature type="domain" description="Serpin" evidence="3">
    <location>
        <begin position="54"/>
        <end position="415"/>
    </location>
</feature>
<dbReference type="EMBL" id="BAAFST010000012">
    <property type="protein sequence ID" value="GAB1297764.1"/>
    <property type="molecule type" value="Genomic_DNA"/>
</dbReference>
<comment type="caution">
    <text evidence="4">The sequence shown here is derived from an EMBL/GenBank/DDBJ whole genome shotgun (WGS) entry which is preliminary data.</text>
</comment>
<feature type="signal peptide" evidence="2">
    <location>
        <begin position="1"/>
        <end position="20"/>
    </location>
</feature>
<dbReference type="SMART" id="SM00093">
    <property type="entry name" value="SERPIN"/>
    <property type="match status" value="1"/>
</dbReference>
<sequence length="418" mass="47300">MAFIAALGILMAGICPAVLCSSEGTLGSHTAIHQDTQKQLDSPTLTSINTDFAFNLYKKLSLKLPHKNIVFSPIGIAMSLVSLSLGAKGKTLEEILEGLKFNVTETPEGDIHQGFGNLLQRISQPGDQVQISTGNTLFVEKHLQILTEFKEKARALYQTEVFTVDFQQPREARKLINDYVSNQTQGKIKELVSNLDANTSMLLENVVLFRGKWNMTFDPLKTFVKKFEVDRKKNVMVPMMKIEDMTTHYFRDEEMECTVVEMNYKGNNKAMFILPDQGKIKQVEASLHPGVLTKWRKLLRPRTVNMFYLPKFSLSKSYRLENILPELGIKELFSTQADLSGITGAKDVRVSQMIHNTMLDMLELGTKAYATTRNIDNFLSAKIRPIILNLNMPFLFWIISPFSDFINFMGRVANPAQD</sequence>
<organism evidence="4 5">
    <name type="scientific">Apodemus speciosus</name>
    <name type="common">Large Japanese field mouse</name>
    <dbReference type="NCBI Taxonomy" id="105296"/>
    <lineage>
        <taxon>Eukaryota</taxon>
        <taxon>Metazoa</taxon>
        <taxon>Chordata</taxon>
        <taxon>Craniata</taxon>
        <taxon>Vertebrata</taxon>
        <taxon>Euteleostomi</taxon>
        <taxon>Mammalia</taxon>
        <taxon>Eutheria</taxon>
        <taxon>Euarchontoglires</taxon>
        <taxon>Glires</taxon>
        <taxon>Rodentia</taxon>
        <taxon>Myomorpha</taxon>
        <taxon>Muroidea</taxon>
        <taxon>Muridae</taxon>
        <taxon>Murinae</taxon>
        <taxon>Apodemus</taxon>
    </lineage>
</organism>
<evidence type="ECO:0000259" key="3">
    <source>
        <dbReference type="SMART" id="SM00093"/>
    </source>
</evidence>
<feature type="chain" id="PRO_5045943681" evidence="2">
    <location>
        <begin position="21"/>
        <end position="418"/>
    </location>
</feature>
<dbReference type="SUPFAM" id="SSF56574">
    <property type="entry name" value="Serpins"/>
    <property type="match status" value="1"/>
</dbReference>
<dbReference type="InterPro" id="IPR023796">
    <property type="entry name" value="Serpin_dom"/>
</dbReference>
<evidence type="ECO:0000256" key="1">
    <source>
        <dbReference type="RuleBase" id="RU000411"/>
    </source>
</evidence>
<dbReference type="Proteomes" id="UP001623349">
    <property type="component" value="Unassembled WGS sequence"/>
</dbReference>
<dbReference type="Gene3D" id="3.30.497.10">
    <property type="entry name" value="Antithrombin, subunit I, domain 2"/>
    <property type="match status" value="1"/>
</dbReference>
<dbReference type="InterPro" id="IPR042185">
    <property type="entry name" value="Serpin_sf_2"/>
</dbReference>
<dbReference type="PANTHER" id="PTHR11461:SF122">
    <property type="entry name" value="SERINE (OR CYSTEINE) PEPTIDASE INHIBITOR, CLADE A (ALPHA-1 ANTIPROTEINASE, ANTITRYPSIN), MEMBER 3J-RELATED"/>
    <property type="match status" value="1"/>
</dbReference>
<keyword evidence="2" id="KW-0732">Signal</keyword>
<dbReference type="InterPro" id="IPR036186">
    <property type="entry name" value="Serpin_sf"/>
</dbReference>
<gene>
    <name evidence="4" type="ORF">APTSU1_001300000</name>
</gene>
<reference evidence="4 5" key="1">
    <citation type="submission" date="2024-08" db="EMBL/GenBank/DDBJ databases">
        <title>The draft genome of Apodemus speciosus.</title>
        <authorList>
            <person name="Nabeshima K."/>
            <person name="Suzuki S."/>
            <person name="Onuma M."/>
        </authorList>
    </citation>
    <scope>NUCLEOTIDE SEQUENCE [LARGE SCALE GENOMIC DNA]</scope>
    <source>
        <strain evidence="4">IB14-021</strain>
    </source>
</reference>
<dbReference type="InterPro" id="IPR042178">
    <property type="entry name" value="Serpin_sf_1"/>
</dbReference>
<keyword evidence="5" id="KW-1185">Reference proteome</keyword>
<dbReference type="Gene3D" id="2.30.39.10">
    <property type="entry name" value="Alpha-1-antitrypsin, domain 1"/>
    <property type="match status" value="1"/>
</dbReference>
<protein>
    <submittedName>
        <fullName evidence="4">Serine (Or cysteine) peptidase inhibitor, clade A (Alpha-1 antiproteinase, antitrypsin), member 3J</fullName>
    </submittedName>
</protein>
<evidence type="ECO:0000256" key="2">
    <source>
        <dbReference type="SAM" id="SignalP"/>
    </source>
</evidence>
<dbReference type="InterPro" id="IPR000215">
    <property type="entry name" value="Serpin_fam"/>
</dbReference>
<comment type="similarity">
    <text evidence="1">Belongs to the serpin family.</text>
</comment>
<proteinExistence type="inferred from homology"/>
<name>A0ABQ0FET2_APOSI</name>
<dbReference type="Pfam" id="PF00079">
    <property type="entry name" value="Serpin"/>
    <property type="match status" value="1"/>
</dbReference>
<accession>A0ABQ0FET2</accession>
<evidence type="ECO:0000313" key="4">
    <source>
        <dbReference type="EMBL" id="GAB1297764.1"/>
    </source>
</evidence>
<dbReference type="PANTHER" id="PTHR11461">
    <property type="entry name" value="SERINE PROTEASE INHIBITOR, SERPIN"/>
    <property type="match status" value="1"/>
</dbReference>
<evidence type="ECO:0000313" key="5">
    <source>
        <dbReference type="Proteomes" id="UP001623349"/>
    </source>
</evidence>